<reference evidence="1" key="2">
    <citation type="journal article" date="2022" name="New Phytol.">
        <title>Evolutionary transition to the ectomycorrhizal habit in the genomes of a hyperdiverse lineage of mushroom-forming fungi.</title>
        <authorList>
            <person name="Looney B."/>
            <person name="Miyauchi S."/>
            <person name="Morin E."/>
            <person name="Drula E."/>
            <person name="Courty P.E."/>
            <person name="Kohler A."/>
            <person name="Kuo A."/>
            <person name="LaButti K."/>
            <person name="Pangilinan J."/>
            <person name="Lipzen A."/>
            <person name="Riley R."/>
            <person name="Andreopoulos W."/>
            <person name="He G."/>
            <person name="Johnson J."/>
            <person name="Nolan M."/>
            <person name="Tritt A."/>
            <person name="Barry K.W."/>
            <person name="Grigoriev I.V."/>
            <person name="Nagy L.G."/>
            <person name="Hibbett D."/>
            <person name="Henrissat B."/>
            <person name="Matheny P.B."/>
            <person name="Labbe J."/>
            <person name="Martin F.M."/>
        </authorList>
    </citation>
    <scope>NUCLEOTIDE SEQUENCE</scope>
    <source>
        <strain evidence="1">FP105234-sp</strain>
    </source>
</reference>
<accession>A0ACB8R2H7</accession>
<sequence>MRGVRTSIAHRALHPRDSSSSCIHYTSDAAAHYPPPPLPTAHARRKLCPRTAGPAPRQPPPAILALCQCGPQVSLAVRTHNPGLVMPSSVANPVVHSVIAAHGFTVVLFADFPPRKDLDLLQLKLNRGEKSTGAKW</sequence>
<gene>
    <name evidence="1" type="ORF">FA95DRAFT_1613475</name>
</gene>
<evidence type="ECO:0000313" key="1">
    <source>
        <dbReference type="EMBL" id="KAI0038321.1"/>
    </source>
</evidence>
<evidence type="ECO:0000313" key="2">
    <source>
        <dbReference type="Proteomes" id="UP000814033"/>
    </source>
</evidence>
<name>A0ACB8R2H7_9AGAM</name>
<keyword evidence="2" id="KW-1185">Reference proteome</keyword>
<dbReference type="Proteomes" id="UP000814033">
    <property type="component" value="Unassembled WGS sequence"/>
</dbReference>
<protein>
    <submittedName>
        <fullName evidence="1">Uncharacterized protein</fullName>
    </submittedName>
</protein>
<reference evidence="1" key="1">
    <citation type="submission" date="2021-02" db="EMBL/GenBank/DDBJ databases">
        <authorList>
            <consortium name="DOE Joint Genome Institute"/>
            <person name="Ahrendt S."/>
            <person name="Looney B.P."/>
            <person name="Miyauchi S."/>
            <person name="Morin E."/>
            <person name="Drula E."/>
            <person name="Courty P.E."/>
            <person name="Chicoki N."/>
            <person name="Fauchery L."/>
            <person name="Kohler A."/>
            <person name="Kuo A."/>
            <person name="Labutti K."/>
            <person name="Pangilinan J."/>
            <person name="Lipzen A."/>
            <person name="Riley R."/>
            <person name="Andreopoulos W."/>
            <person name="He G."/>
            <person name="Johnson J."/>
            <person name="Barry K.W."/>
            <person name="Grigoriev I.V."/>
            <person name="Nagy L."/>
            <person name="Hibbett D."/>
            <person name="Henrissat B."/>
            <person name="Matheny P.B."/>
            <person name="Labbe J."/>
            <person name="Martin F."/>
        </authorList>
    </citation>
    <scope>NUCLEOTIDE SEQUENCE</scope>
    <source>
        <strain evidence="1">FP105234-sp</strain>
    </source>
</reference>
<organism evidence="1 2">
    <name type="scientific">Auriscalpium vulgare</name>
    <dbReference type="NCBI Taxonomy" id="40419"/>
    <lineage>
        <taxon>Eukaryota</taxon>
        <taxon>Fungi</taxon>
        <taxon>Dikarya</taxon>
        <taxon>Basidiomycota</taxon>
        <taxon>Agaricomycotina</taxon>
        <taxon>Agaricomycetes</taxon>
        <taxon>Russulales</taxon>
        <taxon>Auriscalpiaceae</taxon>
        <taxon>Auriscalpium</taxon>
    </lineage>
</organism>
<comment type="caution">
    <text evidence="1">The sequence shown here is derived from an EMBL/GenBank/DDBJ whole genome shotgun (WGS) entry which is preliminary data.</text>
</comment>
<dbReference type="EMBL" id="MU276530">
    <property type="protein sequence ID" value="KAI0038321.1"/>
    <property type="molecule type" value="Genomic_DNA"/>
</dbReference>
<proteinExistence type="predicted"/>